<proteinExistence type="predicted"/>
<accession>A0ABQ9E3R7</accession>
<gene>
    <name evidence="1" type="ORF">KUTeg_021600</name>
</gene>
<comment type="caution">
    <text evidence="1">The sequence shown here is derived from an EMBL/GenBank/DDBJ whole genome shotgun (WGS) entry which is preliminary data.</text>
</comment>
<keyword evidence="2" id="KW-1185">Reference proteome</keyword>
<sequence length="191" mass="22349">MSYGSSFKHGYPIRISPDNFRSDRSYMRIPLQIFRGLLVQLITDQTGTISALPPRTFQEIYERREIPESDSDRGWSKYGLLRTGTSVKVPESDKAKLMYYVACICSILDLTNVPKISRMCDFCNYYMLREQETNYLLLLCYQLNPDLLIGKCMFKDEEICSKIQNEFYELSYFQKKFSMSPTVTVLGEPRR</sequence>
<evidence type="ECO:0000313" key="1">
    <source>
        <dbReference type="EMBL" id="KAJ8300081.1"/>
    </source>
</evidence>
<reference evidence="1 2" key="1">
    <citation type="submission" date="2022-12" db="EMBL/GenBank/DDBJ databases">
        <title>Chromosome-level genome of Tegillarca granosa.</title>
        <authorList>
            <person name="Kim J."/>
        </authorList>
    </citation>
    <scope>NUCLEOTIDE SEQUENCE [LARGE SCALE GENOMIC DNA]</scope>
    <source>
        <strain evidence="1">Teg-2019</strain>
        <tissue evidence="1">Adductor muscle</tissue>
    </source>
</reference>
<feature type="non-terminal residue" evidence="1">
    <location>
        <position position="191"/>
    </location>
</feature>
<protein>
    <submittedName>
        <fullName evidence="1">Uncharacterized protein</fullName>
    </submittedName>
</protein>
<dbReference type="Proteomes" id="UP001217089">
    <property type="component" value="Unassembled WGS sequence"/>
</dbReference>
<dbReference type="EMBL" id="JARBDR010000919">
    <property type="protein sequence ID" value="KAJ8300081.1"/>
    <property type="molecule type" value="Genomic_DNA"/>
</dbReference>
<organism evidence="1 2">
    <name type="scientific">Tegillarca granosa</name>
    <name type="common">Malaysian cockle</name>
    <name type="synonym">Anadara granosa</name>
    <dbReference type="NCBI Taxonomy" id="220873"/>
    <lineage>
        <taxon>Eukaryota</taxon>
        <taxon>Metazoa</taxon>
        <taxon>Spiralia</taxon>
        <taxon>Lophotrochozoa</taxon>
        <taxon>Mollusca</taxon>
        <taxon>Bivalvia</taxon>
        <taxon>Autobranchia</taxon>
        <taxon>Pteriomorphia</taxon>
        <taxon>Arcoida</taxon>
        <taxon>Arcoidea</taxon>
        <taxon>Arcidae</taxon>
        <taxon>Tegillarca</taxon>
    </lineage>
</organism>
<name>A0ABQ9E3R7_TEGGR</name>
<evidence type="ECO:0000313" key="2">
    <source>
        <dbReference type="Proteomes" id="UP001217089"/>
    </source>
</evidence>